<dbReference type="Gene3D" id="3.60.15.10">
    <property type="entry name" value="Ribonuclease Z/Hydroxyacylglutathione hydrolase-like"/>
    <property type="match status" value="1"/>
</dbReference>
<evidence type="ECO:0000259" key="2">
    <source>
        <dbReference type="Pfam" id="PF00753"/>
    </source>
</evidence>
<proteinExistence type="predicted"/>
<feature type="signal peptide" evidence="1">
    <location>
        <begin position="1"/>
        <end position="17"/>
    </location>
</feature>
<dbReference type="SUPFAM" id="SSF56281">
    <property type="entry name" value="Metallo-hydrolase/oxidoreductase"/>
    <property type="match status" value="1"/>
</dbReference>
<sequence length="159" mass="16692">MRRLFTLAALSLGLASAQGTGVLTIRFLDVGQGDAVLITSPEGKSVLYDGGRSEVRMQALLKQYKVASLDLVVASHGDADHITGLVPAVQALRPRFFLNNGLALTTQVWQKLTGAVRAAGTQGLLAKSQVINLGSVKLTVIPPPPACRKTSRTSTPSAC</sequence>
<gene>
    <name evidence="3" type="ORF">ACFP90_23435</name>
</gene>
<evidence type="ECO:0000313" key="3">
    <source>
        <dbReference type="EMBL" id="MFC6663001.1"/>
    </source>
</evidence>
<evidence type="ECO:0000313" key="4">
    <source>
        <dbReference type="Proteomes" id="UP001596317"/>
    </source>
</evidence>
<keyword evidence="4" id="KW-1185">Reference proteome</keyword>
<dbReference type="Pfam" id="PF00753">
    <property type="entry name" value="Lactamase_B"/>
    <property type="match status" value="1"/>
</dbReference>
<dbReference type="PANTHER" id="PTHR30619">
    <property type="entry name" value="DNA INTERNALIZATION/COMPETENCE PROTEIN COMEC/REC2"/>
    <property type="match status" value="1"/>
</dbReference>
<name>A0ABW1ZQ05_9DEIO</name>
<dbReference type="PANTHER" id="PTHR30619:SF1">
    <property type="entry name" value="RECOMBINATION PROTEIN 2"/>
    <property type="match status" value="1"/>
</dbReference>
<dbReference type="InterPro" id="IPR036866">
    <property type="entry name" value="RibonucZ/Hydroxyglut_hydro"/>
</dbReference>
<dbReference type="InterPro" id="IPR001279">
    <property type="entry name" value="Metallo-B-lactamas"/>
</dbReference>
<dbReference type="EMBL" id="JBHSWB010000002">
    <property type="protein sequence ID" value="MFC6663001.1"/>
    <property type="molecule type" value="Genomic_DNA"/>
</dbReference>
<protein>
    <submittedName>
        <fullName evidence="3">MBL fold metallo-hydrolase</fullName>
    </submittedName>
</protein>
<dbReference type="InterPro" id="IPR052159">
    <property type="entry name" value="Competence_DNA_uptake"/>
</dbReference>
<keyword evidence="1" id="KW-0732">Signal</keyword>
<comment type="caution">
    <text evidence="3">The sequence shown here is derived from an EMBL/GenBank/DDBJ whole genome shotgun (WGS) entry which is preliminary data.</text>
</comment>
<dbReference type="Proteomes" id="UP001596317">
    <property type="component" value="Unassembled WGS sequence"/>
</dbReference>
<organism evidence="3 4">
    <name type="scientific">Deinococcus multiflagellatus</name>
    <dbReference type="NCBI Taxonomy" id="1656887"/>
    <lineage>
        <taxon>Bacteria</taxon>
        <taxon>Thermotogati</taxon>
        <taxon>Deinococcota</taxon>
        <taxon>Deinococci</taxon>
        <taxon>Deinococcales</taxon>
        <taxon>Deinococcaceae</taxon>
        <taxon>Deinococcus</taxon>
    </lineage>
</organism>
<accession>A0ABW1ZQ05</accession>
<reference evidence="4" key="1">
    <citation type="journal article" date="2019" name="Int. J. Syst. Evol. Microbiol.">
        <title>The Global Catalogue of Microorganisms (GCM) 10K type strain sequencing project: providing services to taxonomists for standard genome sequencing and annotation.</title>
        <authorList>
            <consortium name="The Broad Institute Genomics Platform"/>
            <consortium name="The Broad Institute Genome Sequencing Center for Infectious Disease"/>
            <person name="Wu L."/>
            <person name="Ma J."/>
        </authorList>
    </citation>
    <scope>NUCLEOTIDE SEQUENCE [LARGE SCALE GENOMIC DNA]</scope>
    <source>
        <strain evidence="4">CCUG 63830</strain>
    </source>
</reference>
<dbReference type="RefSeq" id="WP_380058923.1">
    <property type="nucleotide sequence ID" value="NZ_JBHSWB010000002.1"/>
</dbReference>
<feature type="domain" description="Metallo-beta-lactamase" evidence="2">
    <location>
        <begin position="29"/>
        <end position="93"/>
    </location>
</feature>
<evidence type="ECO:0000256" key="1">
    <source>
        <dbReference type="SAM" id="SignalP"/>
    </source>
</evidence>
<feature type="chain" id="PRO_5047107947" evidence="1">
    <location>
        <begin position="18"/>
        <end position="159"/>
    </location>
</feature>